<evidence type="ECO:0000313" key="4">
    <source>
        <dbReference type="Proteomes" id="UP000266841"/>
    </source>
</evidence>
<evidence type="ECO:0000313" key="3">
    <source>
        <dbReference type="EMBL" id="EJK45642.1"/>
    </source>
</evidence>
<keyword evidence="4" id="KW-1185">Reference proteome</keyword>
<feature type="region of interest" description="Disordered" evidence="1">
    <location>
        <begin position="497"/>
        <end position="594"/>
    </location>
</feature>
<keyword evidence="2" id="KW-1133">Transmembrane helix</keyword>
<evidence type="ECO:0000256" key="1">
    <source>
        <dbReference type="SAM" id="MobiDB-lite"/>
    </source>
</evidence>
<dbReference type="EMBL" id="AGNL01048371">
    <property type="protein sequence ID" value="EJK45642.1"/>
    <property type="molecule type" value="Genomic_DNA"/>
</dbReference>
<name>K0RGH1_THAOC</name>
<feature type="compositionally biased region" description="Low complexity" evidence="1">
    <location>
        <begin position="555"/>
        <end position="565"/>
    </location>
</feature>
<protein>
    <submittedName>
        <fullName evidence="3">Uncharacterized protein</fullName>
    </submittedName>
</protein>
<feature type="transmembrane region" description="Helical" evidence="2">
    <location>
        <begin position="110"/>
        <end position="132"/>
    </location>
</feature>
<dbReference type="Proteomes" id="UP000266841">
    <property type="component" value="Unassembled WGS sequence"/>
</dbReference>
<dbReference type="eggNOG" id="ENOG502T73T">
    <property type="taxonomic scope" value="Eukaryota"/>
</dbReference>
<accession>K0RGH1</accession>
<feature type="compositionally biased region" description="Basic and acidic residues" evidence="1">
    <location>
        <begin position="521"/>
        <end position="530"/>
    </location>
</feature>
<reference evidence="3 4" key="1">
    <citation type="journal article" date="2012" name="Genome Biol.">
        <title>Genome and low-iron response of an oceanic diatom adapted to chronic iron limitation.</title>
        <authorList>
            <person name="Lommer M."/>
            <person name="Specht M."/>
            <person name="Roy A.S."/>
            <person name="Kraemer L."/>
            <person name="Andreson R."/>
            <person name="Gutowska M.A."/>
            <person name="Wolf J."/>
            <person name="Bergner S.V."/>
            <person name="Schilhabel M.B."/>
            <person name="Klostermeier U.C."/>
            <person name="Beiko R.G."/>
            <person name="Rosenstiel P."/>
            <person name="Hippler M."/>
            <person name="Laroche J."/>
        </authorList>
    </citation>
    <scope>NUCLEOTIDE SEQUENCE [LARGE SCALE GENOMIC DNA]</scope>
    <source>
        <strain evidence="3 4">CCMP1005</strain>
    </source>
</reference>
<comment type="caution">
    <text evidence="3">The sequence shown here is derived from an EMBL/GenBank/DDBJ whole genome shotgun (WGS) entry which is preliminary data.</text>
</comment>
<feature type="transmembrane region" description="Helical" evidence="2">
    <location>
        <begin position="166"/>
        <end position="189"/>
    </location>
</feature>
<dbReference type="AlphaFoldDB" id="K0RGH1"/>
<feature type="compositionally biased region" description="Basic and acidic residues" evidence="1">
    <location>
        <begin position="346"/>
        <end position="355"/>
    </location>
</feature>
<feature type="region of interest" description="Disordered" evidence="1">
    <location>
        <begin position="293"/>
        <end position="363"/>
    </location>
</feature>
<organism evidence="3 4">
    <name type="scientific">Thalassiosira oceanica</name>
    <name type="common">Marine diatom</name>
    <dbReference type="NCBI Taxonomy" id="159749"/>
    <lineage>
        <taxon>Eukaryota</taxon>
        <taxon>Sar</taxon>
        <taxon>Stramenopiles</taxon>
        <taxon>Ochrophyta</taxon>
        <taxon>Bacillariophyta</taxon>
        <taxon>Coscinodiscophyceae</taxon>
        <taxon>Thalassiosirophycidae</taxon>
        <taxon>Thalassiosirales</taxon>
        <taxon>Thalassiosiraceae</taxon>
        <taxon>Thalassiosira</taxon>
    </lineage>
</organism>
<feature type="transmembrane region" description="Helical" evidence="2">
    <location>
        <begin position="78"/>
        <end position="98"/>
    </location>
</feature>
<keyword evidence="2" id="KW-0812">Transmembrane</keyword>
<gene>
    <name evidence="3" type="ORF">THAOC_35741</name>
</gene>
<feature type="region of interest" description="Disordered" evidence="1">
    <location>
        <begin position="437"/>
        <end position="458"/>
    </location>
</feature>
<feature type="compositionally biased region" description="Basic and acidic residues" evidence="1">
    <location>
        <begin position="437"/>
        <end position="449"/>
    </location>
</feature>
<proteinExistence type="predicted"/>
<feature type="compositionally biased region" description="Polar residues" evidence="1">
    <location>
        <begin position="501"/>
        <end position="519"/>
    </location>
</feature>
<keyword evidence="2" id="KW-0472">Membrane</keyword>
<sequence length="621" mass="67226">MATAFKRGAEDGCDYAHVEGAAVELLTGSDAVPYVHAGMTAFRAPGYYPGDNTWRVVYSDRCSPYEFKSVLEDTSWVAGQWLSFLSVVIGGAVTLFLWTSTCLVLRPNMWTVVGVAVAAACLLEMCSLVWFYTRLCHTTTTNLFDFEAGREVEVNALYDNSTKCSLFFGSKCSITAIFLWAAATLWIFVRGYPNPVPRMIAIDREEKVSMVGTSSLRSTRGSTVSKRSGGLTASTAVSTDRFGDINTTSFTSSKDTRASHKSGMKSLSDMFGINKSYNNSKLATYFVGNAGAAGVKAKSTTSNEQGGSRRGRVMREGEAEQVTEAQSDLPDVDRTPLLPKRHQQHARGEEEEGRKPRPLQDGAVYCGESEGKVGGRPVNCLFAGGAWDVQFHCRRNKISAKAHARHAGGLLPALGKTMVLCDGSVESCAPNYKHRDEVTTGRLTKKSDSSTESDPSWLVIPTDQTRDLDEVLASDIVRTIPAKQVHAMAQSGNMKAIGPLLTSTSNSDGSVDDGTSGNEDTTSKKRKSDDSNSSAPKRLKNDGGKAGGLNSSKNGRYGTRSTRGSGEADAMPELPARKAGGSKPKKAKKDDKNVKVVRMKTGTLYLYRGEAPWRAEFKRFK</sequence>
<evidence type="ECO:0000256" key="2">
    <source>
        <dbReference type="SAM" id="Phobius"/>
    </source>
</evidence>